<dbReference type="eggNOG" id="KOG2112">
    <property type="taxonomic scope" value="Eukaryota"/>
</dbReference>
<keyword evidence="5" id="KW-1185">Reference proteome</keyword>
<proteinExistence type="inferred from homology"/>
<dbReference type="SUPFAM" id="SSF53474">
    <property type="entry name" value="alpha/beta-Hydrolases"/>
    <property type="match status" value="1"/>
</dbReference>
<dbReference type="Pfam" id="PF02230">
    <property type="entry name" value="Abhydrolase_2"/>
    <property type="match status" value="1"/>
</dbReference>
<dbReference type="HOGENOM" id="CLU_062889_0_0_1"/>
<name>S7RH20_GLOTA</name>
<evidence type="ECO:0000313" key="5">
    <source>
        <dbReference type="Proteomes" id="UP000030669"/>
    </source>
</evidence>
<gene>
    <name evidence="4" type="ORF">GLOTRDRAFT_123024</name>
</gene>
<dbReference type="PANTHER" id="PTHR10655:SF67">
    <property type="entry name" value="PHOSPHOLIPASE_CARBOXYLESTERASE SUPERFAMILY (AFU_ORTHOLOGUE AFUA_5G09340)"/>
    <property type="match status" value="1"/>
</dbReference>
<evidence type="ECO:0000256" key="2">
    <source>
        <dbReference type="SAM" id="MobiDB-lite"/>
    </source>
</evidence>
<evidence type="ECO:0000259" key="3">
    <source>
        <dbReference type="Pfam" id="PF02230"/>
    </source>
</evidence>
<accession>S7RH20</accession>
<protein>
    <recommendedName>
        <fullName evidence="3">Phospholipase/carboxylesterase/thioesterase domain-containing protein</fullName>
    </recommendedName>
</protein>
<dbReference type="OMA" id="VMQFFAR"/>
<dbReference type="Gene3D" id="3.40.50.1820">
    <property type="entry name" value="alpha/beta hydrolase"/>
    <property type="match status" value="1"/>
</dbReference>
<feature type="domain" description="Phospholipase/carboxylesterase/thioesterase" evidence="3">
    <location>
        <begin position="47"/>
        <end position="196"/>
    </location>
</feature>
<dbReference type="OrthoDB" id="437457at2759"/>
<comment type="similarity">
    <text evidence="1">Belongs to the AB hydrolase superfamily. AB hydrolase 2 family.</text>
</comment>
<dbReference type="GO" id="GO:0052689">
    <property type="term" value="F:carboxylic ester hydrolase activity"/>
    <property type="evidence" value="ECO:0007669"/>
    <property type="project" value="TreeGrafter"/>
</dbReference>
<feature type="region of interest" description="Disordered" evidence="2">
    <location>
        <begin position="1"/>
        <end position="34"/>
    </location>
</feature>
<dbReference type="PANTHER" id="PTHR10655">
    <property type="entry name" value="LYSOPHOSPHOLIPASE-RELATED"/>
    <property type="match status" value="1"/>
</dbReference>
<dbReference type="Proteomes" id="UP000030669">
    <property type="component" value="Unassembled WGS sequence"/>
</dbReference>
<dbReference type="RefSeq" id="XP_007869758.1">
    <property type="nucleotide sequence ID" value="XM_007871567.1"/>
</dbReference>
<dbReference type="AlphaFoldDB" id="S7RH20"/>
<organism evidence="4 5">
    <name type="scientific">Gloeophyllum trabeum (strain ATCC 11539 / FP-39264 / Madison 617)</name>
    <name type="common">Brown rot fungus</name>
    <dbReference type="NCBI Taxonomy" id="670483"/>
    <lineage>
        <taxon>Eukaryota</taxon>
        <taxon>Fungi</taxon>
        <taxon>Dikarya</taxon>
        <taxon>Basidiomycota</taxon>
        <taxon>Agaricomycotina</taxon>
        <taxon>Agaricomycetes</taxon>
        <taxon>Gloeophyllales</taxon>
        <taxon>Gloeophyllaceae</taxon>
        <taxon>Gloeophyllum</taxon>
    </lineage>
</organism>
<dbReference type="KEGG" id="gtr:GLOTRDRAFT_123024"/>
<dbReference type="InterPro" id="IPR050565">
    <property type="entry name" value="LYPA1-2/EST-like"/>
</dbReference>
<dbReference type="GO" id="GO:0005737">
    <property type="term" value="C:cytoplasm"/>
    <property type="evidence" value="ECO:0007669"/>
    <property type="project" value="TreeGrafter"/>
</dbReference>
<evidence type="ECO:0000313" key="4">
    <source>
        <dbReference type="EMBL" id="EPQ51874.1"/>
    </source>
</evidence>
<dbReference type="EMBL" id="KB469309">
    <property type="protein sequence ID" value="EPQ51874.1"/>
    <property type="molecule type" value="Genomic_DNA"/>
</dbReference>
<evidence type="ECO:0000256" key="1">
    <source>
        <dbReference type="ARBA" id="ARBA00006499"/>
    </source>
</evidence>
<reference evidence="4 5" key="1">
    <citation type="journal article" date="2012" name="Science">
        <title>The Paleozoic origin of enzymatic lignin decomposition reconstructed from 31 fungal genomes.</title>
        <authorList>
            <person name="Floudas D."/>
            <person name="Binder M."/>
            <person name="Riley R."/>
            <person name="Barry K."/>
            <person name="Blanchette R.A."/>
            <person name="Henrissat B."/>
            <person name="Martinez A.T."/>
            <person name="Otillar R."/>
            <person name="Spatafora J.W."/>
            <person name="Yadav J.S."/>
            <person name="Aerts A."/>
            <person name="Benoit I."/>
            <person name="Boyd A."/>
            <person name="Carlson A."/>
            <person name="Copeland A."/>
            <person name="Coutinho P.M."/>
            <person name="de Vries R.P."/>
            <person name="Ferreira P."/>
            <person name="Findley K."/>
            <person name="Foster B."/>
            <person name="Gaskell J."/>
            <person name="Glotzer D."/>
            <person name="Gorecki P."/>
            <person name="Heitman J."/>
            <person name="Hesse C."/>
            <person name="Hori C."/>
            <person name="Igarashi K."/>
            <person name="Jurgens J.A."/>
            <person name="Kallen N."/>
            <person name="Kersten P."/>
            <person name="Kohler A."/>
            <person name="Kuees U."/>
            <person name="Kumar T.K.A."/>
            <person name="Kuo A."/>
            <person name="LaButti K."/>
            <person name="Larrondo L.F."/>
            <person name="Lindquist E."/>
            <person name="Ling A."/>
            <person name="Lombard V."/>
            <person name="Lucas S."/>
            <person name="Lundell T."/>
            <person name="Martin R."/>
            <person name="McLaughlin D.J."/>
            <person name="Morgenstern I."/>
            <person name="Morin E."/>
            <person name="Murat C."/>
            <person name="Nagy L.G."/>
            <person name="Nolan M."/>
            <person name="Ohm R.A."/>
            <person name="Patyshakuliyeva A."/>
            <person name="Rokas A."/>
            <person name="Ruiz-Duenas F.J."/>
            <person name="Sabat G."/>
            <person name="Salamov A."/>
            <person name="Samejima M."/>
            <person name="Schmutz J."/>
            <person name="Slot J.C."/>
            <person name="St John F."/>
            <person name="Stenlid J."/>
            <person name="Sun H."/>
            <person name="Sun S."/>
            <person name="Syed K."/>
            <person name="Tsang A."/>
            <person name="Wiebenga A."/>
            <person name="Young D."/>
            <person name="Pisabarro A."/>
            <person name="Eastwood D.C."/>
            <person name="Martin F."/>
            <person name="Cullen D."/>
            <person name="Grigoriev I.V."/>
            <person name="Hibbett D.S."/>
        </authorList>
    </citation>
    <scope>NUCLEOTIDE SEQUENCE [LARGE SCALE GENOMIC DNA]</scope>
    <source>
        <strain evidence="4 5">ATCC 11539</strain>
    </source>
</reference>
<dbReference type="GeneID" id="19300909"/>
<dbReference type="InterPro" id="IPR029058">
    <property type="entry name" value="AB_hydrolase_fold"/>
</dbReference>
<sequence length="310" mass="33625">MSHSSPVDLHIREPSSSTQSLSPKIKPPPKKSSLNVQFTYSPSDDGTDENLLLFLHGLGDTLAPFSNLAKSLKLPQTATLVLQAPLQIPLLDTPAFQWYPSFDPLTGDLLPNPKPTPALELLDKVLGVLTAECKWQAGRIHLFGFGQGGSVGLEGALRWWKEKKVALASVVSISGPLLSFPSSSSAKCPTPVLYFHRPQPFSPPSKDVNNLSKAFSFVKELQHAPVGAEGGEAMPRNRDEWEGVMRFWSERLSRRQFGEGEAGVYEVLSGMGGAKYDSHIDTARLGGSMLCAVLPCLRITRSNATDSSES</sequence>
<dbReference type="GO" id="GO:0008474">
    <property type="term" value="F:palmitoyl-(protein) hydrolase activity"/>
    <property type="evidence" value="ECO:0007669"/>
    <property type="project" value="TreeGrafter"/>
</dbReference>
<dbReference type="InterPro" id="IPR003140">
    <property type="entry name" value="PLipase/COase/thioEstase"/>
</dbReference>